<accession>A0A364KNS6</accession>
<dbReference type="Proteomes" id="UP000249363">
    <property type="component" value="Unassembled WGS sequence"/>
</dbReference>
<proteinExistence type="predicted"/>
<feature type="region of interest" description="Disordered" evidence="1">
    <location>
        <begin position="1"/>
        <end position="42"/>
    </location>
</feature>
<feature type="compositionally biased region" description="Polar residues" evidence="1">
    <location>
        <begin position="28"/>
        <end position="42"/>
    </location>
</feature>
<evidence type="ECO:0000256" key="1">
    <source>
        <dbReference type="SAM" id="MobiDB-lite"/>
    </source>
</evidence>
<dbReference type="EMBL" id="MIKG01000001">
    <property type="protein sequence ID" value="RAO65202.1"/>
    <property type="molecule type" value="Genomic_DNA"/>
</dbReference>
<feature type="compositionally biased region" description="Low complexity" evidence="1">
    <location>
        <begin position="375"/>
        <end position="390"/>
    </location>
</feature>
<dbReference type="OrthoDB" id="5368934at2759"/>
<evidence type="ECO:0000313" key="3">
    <source>
        <dbReference type="Proteomes" id="UP000249363"/>
    </source>
</evidence>
<reference evidence="2 3" key="1">
    <citation type="journal article" date="2017" name="Biotechnol. Biofuels">
        <title>Differential beta-glucosidase expression as a function of carbon source availability in Talaromyces amestolkiae: a genomic and proteomic approach.</title>
        <authorList>
            <person name="de Eugenio L.I."/>
            <person name="Mendez-Liter J.A."/>
            <person name="Nieto-Dominguez M."/>
            <person name="Alonso L."/>
            <person name="Gil-Munoz J."/>
            <person name="Barriuso J."/>
            <person name="Prieto A."/>
            <person name="Martinez M.J."/>
        </authorList>
    </citation>
    <scope>NUCLEOTIDE SEQUENCE [LARGE SCALE GENOMIC DNA]</scope>
    <source>
        <strain evidence="2 3">CIB</strain>
    </source>
</reference>
<comment type="caution">
    <text evidence="2">The sequence shown here is derived from an EMBL/GenBank/DDBJ whole genome shotgun (WGS) entry which is preliminary data.</text>
</comment>
<dbReference type="AlphaFoldDB" id="A0A364KNS6"/>
<name>A0A364KNS6_TALAM</name>
<protein>
    <submittedName>
        <fullName evidence="2">Uncharacterized protein</fullName>
    </submittedName>
</protein>
<keyword evidence="3" id="KW-1185">Reference proteome</keyword>
<evidence type="ECO:0000313" key="2">
    <source>
        <dbReference type="EMBL" id="RAO65202.1"/>
    </source>
</evidence>
<sequence>MSRFKRNNEHKSGTPTEGTTGLGKDASQETVESSALSHATTSSRSSFLIQNSRQDTSLLTLENKPQILEDAETQEPLVRRRSMSDTDIEPIYLGVDFGALLRLRGSIASQDTLWIDMWQHFPPSKTVVPLDDQYLSCLTAFKNLRCLWVTGMLKSYQKSLFQAIWKMEHLANLQLRMAEEPRLSPEGERTFRPIEPGWSPLVNDDMNHDSPGDRKGRILKQYGDAEFLENQVIENAKSDPKISHPEHNVWSTPHLPIVHLTLRGFVVNAMPFYSCFDANKLRTITFKDCYDAGFYLPDDMKHVELKVDSKYEHRATNGRGVSTDQEVKCLTYKDGKKVGQSRFNSSSSSSSLQDPAEQSTYRMKQVESPSSIPRYAASSSPTPSSYSSSTTMVSGQGLRKSRLSLDFRKRPVSSVIEEDEGEE</sequence>
<dbReference type="RefSeq" id="XP_040729719.1">
    <property type="nucleotide sequence ID" value="XM_040873226.1"/>
</dbReference>
<gene>
    <name evidence="2" type="ORF">BHQ10_001214</name>
</gene>
<dbReference type="GeneID" id="63790431"/>
<feature type="region of interest" description="Disordered" evidence="1">
    <location>
        <begin position="339"/>
        <end position="423"/>
    </location>
</feature>
<feature type="compositionally biased region" description="Basic and acidic residues" evidence="1">
    <location>
        <begin position="1"/>
        <end position="12"/>
    </location>
</feature>
<organism evidence="2 3">
    <name type="scientific">Talaromyces amestolkiae</name>
    <dbReference type="NCBI Taxonomy" id="1196081"/>
    <lineage>
        <taxon>Eukaryota</taxon>
        <taxon>Fungi</taxon>
        <taxon>Dikarya</taxon>
        <taxon>Ascomycota</taxon>
        <taxon>Pezizomycotina</taxon>
        <taxon>Eurotiomycetes</taxon>
        <taxon>Eurotiomycetidae</taxon>
        <taxon>Eurotiales</taxon>
        <taxon>Trichocomaceae</taxon>
        <taxon>Talaromyces</taxon>
        <taxon>Talaromyces sect. Talaromyces</taxon>
    </lineage>
</organism>
<feature type="compositionally biased region" description="Polar residues" evidence="1">
    <location>
        <begin position="352"/>
        <end position="371"/>
    </location>
</feature>